<name>A0AAV7MQ74_PLEWA</name>
<proteinExistence type="predicted"/>
<organism evidence="1 2">
    <name type="scientific">Pleurodeles waltl</name>
    <name type="common">Iberian ribbed newt</name>
    <dbReference type="NCBI Taxonomy" id="8319"/>
    <lineage>
        <taxon>Eukaryota</taxon>
        <taxon>Metazoa</taxon>
        <taxon>Chordata</taxon>
        <taxon>Craniata</taxon>
        <taxon>Vertebrata</taxon>
        <taxon>Euteleostomi</taxon>
        <taxon>Amphibia</taxon>
        <taxon>Batrachia</taxon>
        <taxon>Caudata</taxon>
        <taxon>Salamandroidea</taxon>
        <taxon>Salamandridae</taxon>
        <taxon>Pleurodelinae</taxon>
        <taxon>Pleurodeles</taxon>
    </lineage>
</organism>
<comment type="caution">
    <text evidence="1">The sequence shown here is derived from an EMBL/GenBank/DDBJ whole genome shotgun (WGS) entry which is preliminary data.</text>
</comment>
<dbReference type="Proteomes" id="UP001066276">
    <property type="component" value="Chromosome 9"/>
</dbReference>
<protein>
    <submittedName>
        <fullName evidence="1">Uncharacterized protein</fullName>
    </submittedName>
</protein>
<sequence>MASATIVGAMDFTVAITHRIAVVGDVHGEHRHAHRRTSSSPKESLVAQGAGIDLTASTPPPSHTLTQLSQPLEVAVGQPPYPEGDLELPGRLRQGSWATHLLAHGGHKAGRTGLLGRRELDAGSGEWVSNHPWLPHQVAPTAAPTHHTRQTKPQWLYLHPPDSHCSNRLRSHWRLERTPQELLPAAAFHGGLLRSTASAQQAPVVDSTTLCSPS</sequence>
<accession>A0AAV7MQ74</accession>
<keyword evidence="2" id="KW-1185">Reference proteome</keyword>
<reference evidence="1" key="1">
    <citation type="journal article" date="2022" name="bioRxiv">
        <title>Sequencing and chromosome-scale assembly of the giantPleurodeles waltlgenome.</title>
        <authorList>
            <person name="Brown T."/>
            <person name="Elewa A."/>
            <person name="Iarovenko S."/>
            <person name="Subramanian E."/>
            <person name="Araus A.J."/>
            <person name="Petzold A."/>
            <person name="Susuki M."/>
            <person name="Suzuki K.-i.T."/>
            <person name="Hayashi T."/>
            <person name="Toyoda A."/>
            <person name="Oliveira C."/>
            <person name="Osipova E."/>
            <person name="Leigh N.D."/>
            <person name="Simon A."/>
            <person name="Yun M.H."/>
        </authorList>
    </citation>
    <scope>NUCLEOTIDE SEQUENCE</scope>
    <source>
        <strain evidence="1">20211129_DDA</strain>
        <tissue evidence="1">Liver</tissue>
    </source>
</reference>
<evidence type="ECO:0000313" key="1">
    <source>
        <dbReference type="EMBL" id="KAJ1104133.1"/>
    </source>
</evidence>
<gene>
    <name evidence="1" type="ORF">NDU88_001548</name>
</gene>
<evidence type="ECO:0000313" key="2">
    <source>
        <dbReference type="Proteomes" id="UP001066276"/>
    </source>
</evidence>
<dbReference type="AlphaFoldDB" id="A0AAV7MQ74"/>
<dbReference type="EMBL" id="JANPWB010000013">
    <property type="protein sequence ID" value="KAJ1104133.1"/>
    <property type="molecule type" value="Genomic_DNA"/>
</dbReference>